<dbReference type="RefSeq" id="WP_142987336.1">
    <property type="nucleotide sequence ID" value="NZ_FXTD01000010.1"/>
</dbReference>
<dbReference type="EMBL" id="FXTD01000010">
    <property type="protein sequence ID" value="SMO81395.1"/>
    <property type="molecule type" value="Genomic_DNA"/>
</dbReference>
<keyword evidence="1" id="KW-1133">Transmembrane helix</keyword>
<keyword evidence="1" id="KW-0472">Membrane</keyword>
<reference evidence="2 3" key="1">
    <citation type="submission" date="2017-05" db="EMBL/GenBank/DDBJ databases">
        <authorList>
            <person name="Varghese N."/>
            <person name="Submissions S."/>
        </authorList>
    </citation>
    <scope>NUCLEOTIDE SEQUENCE [LARGE SCALE GENOMIC DNA]</scope>
    <source>
        <strain evidence="2 3">DSM 19504</strain>
    </source>
</reference>
<protein>
    <submittedName>
        <fullName evidence="2">Uncharacterized protein</fullName>
    </submittedName>
</protein>
<evidence type="ECO:0000313" key="2">
    <source>
        <dbReference type="EMBL" id="SMO81395.1"/>
    </source>
</evidence>
<keyword evidence="3" id="KW-1185">Reference proteome</keyword>
<proteinExistence type="predicted"/>
<keyword evidence="1" id="KW-0812">Transmembrane</keyword>
<evidence type="ECO:0000256" key="1">
    <source>
        <dbReference type="SAM" id="Phobius"/>
    </source>
</evidence>
<dbReference type="Proteomes" id="UP000319712">
    <property type="component" value="Unassembled WGS sequence"/>
</dbReference>
<feature type="transmembrane region" description="Helical" evidence="1">
    <location>
        <begin position="50"/>
        <end position="71"/>
    </location>
</feature>
<evidence type="ECO:0000313" key="3">
    <source>
        <dbReference type="Proteomes" id="UP000319712"/>
    </source>
</evidence>
<name>A0A521EBV0_9EURY</name>
<accession>A0A521EBV0</accession>
<gene>
    <name evidence="2" type="ORF">SAMN06264867_11014</name>
</gene>
<dbReference type="AlphaFoldDB" id="A0A521EBV0"/>
<sequence length="193" mass="21179">MSDRGFVVVMATIIAADGYLGFPAAGTFVDAVSAAATPYITLMSRGIGVVGSTIPFVTFSVFGAFWAYILFFTGGSEIYLEEIERDEESDLGDHFHEADDGDGSGETITLRDVDGETVVFDADSFDPKRIRVGDRYAWVAEHEGEPIEVDPDMLSTDPTDHTRAAYVDGEIDEDELEERLEHDLSEVYKDDGE</sequence>
<organism evidence="2 3">
    <name type="scientific">Halorubrum cibi</name>
    <dbReference type="NCBI Taxonomy" id="413815"/>
    <lineage>
        <taxon>Archaea</taxon>
        <taxon>Methanobacteriati</taxon>
        <taxon>Methanobacteriota</taxon>
        <taxon>Stenosarchaea group</taxon>
        <taxon>Halobacteria</taxon>
        <taxon>Halobacteriales</taxon>
        <taxon>Haloferacaceae</taxon>
        <taxon>Halorubrum</taxon>
    </lineage>
</organism>